<dbReference type="InterPro" id="IPR040394">
    <property type="entry name" value="FBX25/32"/>
</dbReference>
<dbReference type="InParanoid" id="A0A4W3J455"/>
<dbReference type="GeneID" id="103178982"/>
<dbReference type="CDD" id="cd22099">
    <property type="entry name" value="F-box_FBXO25"/>
    <property type="match status" value="1"/>
</dbReference>
<reference evidence="9" key="3">
    <citation type="journal article" date="2014" name="Nature">
        <title>Elephant shark genome provides unique insights into gnathostome evolution.</title>
        <authorList>
            <consortium name="International Elephant Shark Genome Sequencing Consortium"/>
            <person name="Venkatesh B."/>
            <person name="Lee A.P."/>
            <person name="Ravi V."/>
            <person name="Maurya A.K."/>
            <person name="Lian M.M."/>
            <person name="Swann J.B."/>
            <person name="Ohta Y."/>
            <person name="Flajnik M.F."/>
            <person name="Sutoh Y."/>
            <person name="Kasahara M."/>
            <person name="Hoon S."/>
            <person name="Gangu V."/>
            <person name="Roy S.W."/>
            <person name="Irimia M."/>
            <person name="Korzh V."/>
            <person name="Kondrychyn I."/>
            <person name="Lim Z.W."/>
            <person name="Tay B.H."/>
            <person name="Tohari S."/>
            <person name="Kong K.W."/>
            <person name="Ho S."/>
            <person name="Lorente-Galdos B."/>
            <person name="Quilez J."/>
            <person name="Marques-Bonet T."/>
            <person name="Raney B.J."/>
            <person name="Ingham P.W."/>
            <person name="Tay A."/>
            <person name="Hillier L.W."/>
            <person name="Minx P."/>
            <person name="Boehm T."/>
            <person name="Wilson R.K."/>
            <person name="Brenner S."/>
            <person name="Warren W.C."/>
        </authorList>
    </citation>
    <scope>NUCLEOTIDE SEQUENCE [LARGE SCALE GENOMIC DNA]</scope>
</reference>
<feature type="coiled-coil region" evidence="7">
    <location>
        <begin position="49"/>
        <end position="79"/>
    </location>
</feature>
<sequence length="387" mass="45420">MPFLGQDWRSPGGCWVKTEVGWKRFEFYRVEEGEEEEEGEEGEEEEAAINTAVVRNNNINKKKNQLEEETKENVIIAEECEVVAKKRKKDHFNNNTKAQYFCQEKWIYVHKGSTRERHGYCTLGEAFNRLDFSSAIQDIRRFNYVVKLLQLIANSQLTSLSGAAQKNYFNILEKIVRKVIEDQQNPRLIKNLLQDLGSALCILVREVGKSVLVGNINIWAYRMESILNWQHQLNNLQMNREISTGVTLSDLPLHMQTSILHRFSDGLDIINLSQVTSTLHMLSEDRHLWKKLCQYHFAEKQFCRHLILTEKGHIDWKLMYFTLQKYYPKKEQYGDTLQFCRHCSILFWKDYHLALLFKDTGHPCTANNPENCSTSVSPQHFIDLFKF</sequence>
<dbReference type="AlphaFoldDB" id="A0A4W3J455"/>
<name>A0A4W3J455_CALMI</name>
<dbReference type="Ensembl" id="ENSCMIT00000038441.1">
    <property type="protein sequence ID" value="ENSCMIP00000037894.1"/>
    <property type="gene ID" value="ENSCMIG00000015931.1"/>
</dbReference>
<keyword evidence="9" id="KW-1185">Reference proteome</keyword>
<reference evidence="9" key="1">
    <citation type="journal article" date="2006" name="Science">
        <title>Ancient noncoding elements conserved in the human genome.</title>
        <authorList>
            <person name="Venkatesh B."/>
            <person name="Kirkness E.F."/>
            <person name="Loh Y.H."/>
            <person name="Halpern A.L."/>
            <person name="Lee A.P."/>
            <person name="Johnson J."/>
            <person name="Dandona N."/>
            <person name="Viswanathan L.D."/>
            <person name="Tay A."/>
            <person name="Venter J.C."/>
            <person name="Strausberg R.L."/>
            <person name="Brenner S."/>
        </authorList>
    </citation>
    <scope>NUCLEOTIDE SEQUENCE [LARGE SCALE GENOMIC DNA]</scope>
</reference>
<dbReference type="InterPro" id="IPR036047">
    <property type="entry name" value="F-box-like_dom_sf"/>
</dbReference>
<dbReference type="GO" id="GO:0005737">
    <property type="term" value="C:cytoplasm"/>
    <property type="evidence" value="ECO:0007669"/>
    <property type="project" value="TreeGrafter"/>
</dbReference>
<dbReference type="Proteomes" id="UP000314986">
    <property type="component" value="Unassembled WGS sequence"/>
</dbReference>
<dbReference type="OrthoDB" id="9991467at2759"/>
<evidence type="ECO:0000313" key="8">
    <source>
        <dbReference type="Ensembl" id="ENSCMIP00000037894.1"/>
    </source>
</evidence>
<comment type="pathway">
    <text evidence="2">Protein modification; protein ubiquitination.</text>
</comment>
<reference evidence="8" key="4">
    <citation type="submission" date="2025-08" db="UniProtKB">
        <authorList>
            <consortium name="Ensembl"/>
        </authorList>
    </citation>
    <scope>IDENTIFICATION</scope>
</reference>
<dbReference type="PANTHER" id="PTHR13123">
    <property type="entry name" value="LD30288P"/>
    <property type="match status" value="1"/>
</dbReference>
<dbReference type="CTD" id="26260"/>
<dbReference type="KEGG" id="cmk:103178982"/>
<dbReference type="FunCoup" id="A0A4W3J455">
    <property type="interactions" value="328"/>
</dbReference>
<evidence type="ECO:0000256" key="3">
    <source>
        <dbReference type="ARBA" id="ARBA00022786"/>
    </source>
</evidence>
<reference evidence="8" key="5">
    <citation type="submission" date="2025-09" db="UniProtKB">
        <authorList>
            <consortium name="Ensembl"/>
        </authorList>
    </citation>
    <scope>IDENTIFICATION</scope>
</reference>
<dbReference type="Gene3D" id="1.20.1280.50">
    <property type="match status" value="1"/>
</dbReference>
<protein>
    <recommendedName>
        <fullName evidence="6">F-box only protein 25</fullName>
    </recommendedName>
</protein>
<evidence type="ECO:0000256" key="6">
    <source>
        <dbReference type="ARBA" id="ARBA00040054"/>
    </source>
</evidence>
<evidence type="ECO:0000313" key="9">
    <source>
        <dbReference type="Proteomes" id="UP000314986"/>
    </source>
</evidence>
<dbReference type="UniPathway" id="UPA00143"/>
<evidence type="ECO:0000256" key="5">
    <source>
        <dbReference type="ARBA" id="ARBA00037710"/>
    </source>
</evidence>
<proteinExistence type="predicted"/>
<dbReference type="GO" id="GO:0019005">
    <property type="term" value="C:SCF ubiquitin ligase complex"/>
    <property type="evidence" value="ECO:0007669"/>
    <property type="project" value="TreeGrafter"/>
</dbReference>
<dbReference type="STRING" id="7868.ENSCMIP00000037894"/>
<dbReference type="GeneTree" id="ENSGT00390000004915"/>
<dbReference type="GO" id="GO:0005634">
    <property type="term" value="C:nucleus"/>
    <property type="evidence" value="ECO:0007669"/>
    <property type="project" value="UniProtKB-SubCell"/>
</dbReference>
<dbReference type="PANTHER" id="PTHR13123:SF8">
    <property type="entry name" value="F-BOX ONLY PROTEIN 25"/>
    <property type="match status" value="1"/>
</dbReference>
<dbReference type="SUPFAM" id="SSF81383">
    <property type="entry name" value="F-box domain"/>
    <property type="match status" value="1"/>
</dbReference>
<organism evidence="8 9">
    <name type="scientific">Callorhinchus milii</name>
    <name type="common">Ghost shark</name>
    <dbReference type="NCBI Taxonomy" id="7868"/>
    <lineage>
        <taxon>Eukaryota</taxon>
        <taxon>Metazoa</taxon>
        <taxon>Chordata</taxon>
        <taxon>Craniata</taxon>
        <taxon>Vertebrata</taxon>
        <taxon>Chondrichthyes</taxon>
        <taxon>Holocephali</taxon>
        <taxon>Chimaeriformes</taxon>
        <taxon>Callorhinchidae</taxon>
        <taxon>Callorhinchus</taxon>
    </lineage>
</organism>
<evidence type="ECO:0000256" key="1">
    <source>
        <dbReference type="ARBA" id="ARBA00004123"/>
    </source>
</evidence>
<dbReference type="GO" id="GO:0016567">
    <property type="term" value="P:protein ubiquitination"/>
    <property type="evidence" value="ECO:0007669"/>
    <property type="project" value="UniProtKB-UniPathway"/>
</dbReference>
<evidence type="ECO:0000256" key="2">
    <source>
        <dbReference type="ARBA" id="ARBA00004906"/>
    </source>
</evidence>
<dbReference type="OMA" id="AWDTMAK"/>
<evidence type="ECO:0000256" key="7">
    <source>
        <dbReference type="SAM" id="Coils"/>
    </source>
</evidence>
<comment type="subcellular location">
    <subcellularLocation>
        <location evidence="1">Nucleus</location>
    </subcellularLocation>
</comment>
<keyword evidence="4" id="KW-0539">Nucleus</keyword>
<keyword evidence="3" id="KW-0833">Ubl conjugation pathway</keyword>
<keyword evidence="7" id="KW-0175">Coiled coil</keyword>
<gene>
    <name evidence="8" type="primary">fbxo25</name>
</gene>
<evidence type="ECO:0000256" key="4">
    <source>
        <dbReference type="ARBA" id="ARBA00023242"/>
    </source>
</evidence>
<comment type="function">
    <text evidence="5">Substrate-recognition component of the SCF (SKP1-CUL1-F-box protein)-type E3 ubiquitin ligase complex. May play a role in accumulation of expanded polyglutamine (polyQ) protein huntingtin (HTT).</text>
</comment>
<reference evidence="9" key="2">
    <citation type="journal article" date="2007" name="PLoS Biol.">
        <title>Survey sequencing and comparative analysis of the elephant shark (Callorhinchus milii) genome.</title>
        <authorList>
            <person name="Venkatesh B."/>
            <person name="Kirkness E.F."/>
            <person name="Loh Y.H."/>
            <person name="Halpern A.L."/>
            <person name="Lee A.P."/>
            <person name="Johnson J."/>
            <person name="Dandona N."/>
            <person name="Viswanathan L.D."/>
            <person name="Tay A."/>
            <person name="Venter J.C."/>
            <person name="Strausberg R.L."/>
            <person name="Brenner S."/>
        </authorList>
    </citation>
    <scope>NUCLEOTIDE SEQUENCE [LARGE SCALE GENOMIC DNA]</scope>
</reference>
<accession>A0A4W3J455</accession>